<gene>
    <name evidence="4" type="primary">LOC101853184</name>
</gene>
<protein>
    <submittedName>
        <fullName evidence="4">Divalent-cation tolerance protein CutA</fullName>
    </submittedName>
</protein>
<accession>A0ABM1A6D3</accession>
<proteinExistence type="inferred from homology"/>
<keyword evidence="2" id="KW-1133">Transmembrane helix</keyword>
<dbReference type="Pfam" id="PF03091">
    <property type="entry name" value="CutA1"/>
    <property type="match status" value="1"/>
</dbReference>
<evidence type="ECO:0000313" key="3">
    <source>
        <dbReference type="Proteomes" id="UP000694888"/>
    </source>
</evidence>
<dbReference type="Gene3D" id="3.30.70.120">
    <property type="match status" value="1"/>
</dbReference>
<dbReference type="InterPro" id="IPR004323">
    <property type="entry name" value="Ion_tolerance_CutA"/>
</dbReference>
<keyword evidence="3" id="KW-1185">Reference proteome</keyword>
<name>A0ABM1A6D3_APLCA</name>
<feature type="transmembrane region" description="Helical" evidence="2">
    <location>
        <begin position="6"/>
        <end position="31"/>
    </location>
</feature>
<evidence type="ECO:0000256" key="2">
    <source>
        <dbReference type="SAM" id="Phobius"/>
    </source>
</evidence>
<dbReference type="GeneID" id="101853184"/>
<dbReference type="Proteomes" id="UP000694888">
    <property type="component" value="Unplaced"/>
</dbReference>
<organism evidence="3 4">
    <name type="scientific">Aplysia californica</name>
    <name type="common">California sea hare</name>
    <dbReference type="NCBI Taxonomy" id="6500"/>
    <lineage>
        <taxon>Eukaryota</taxon>
        <taxon>Metazoa</taxon>
        <taxon>Spiralia</taxon>
        <taxon>Lophotrochozoa</taxon>
        <taxon>Mollusca</taxon>
        <taxon>Gastropoda</taxon>
        <taxon>Heterobranchia</taxon>
        <taxon>Euthyneura</taxon>
        <taxon>Tectipleura</taxon>
        <taxon>Aplysiida</taxon>
        <taxon>Aplysioidea</taxon>
        <taxon>Aplysiidae</taxon>
        <taxon>Aplysia</taxon>
    </lineage>
</organism>
<reference evidence="4" key="1">
    <citation type="submission" date="2025-08" db="UniProtKB">
        <authorList>
            <consortium name="RefSeq"/>
        </authorList>
    </citation>
    <scope>IDENTIFICATION</scope>
</reference>
<dbReference type="PANTHER" id="PTHR23419:SF8">
    <property type="entry name" value="FI09726P"/>
    <property type="match status" value="1"/>
</dbReference>
<dbReference type="SUPFAM" id="SSF54913">
    <property type="entry name" value="GlnB-like"/>
    <property type="match status" value="1"/>
</dbReference>
<dbReference type="InterPro" id="IPR011322">
    <property type="entry name" value="N-reg_PII-like_a/b"/>
</dbReference>
<evidence type="ECO:0000313" key="4">
    <source>
        <dbReference type="RefSeq" id="XP_012941683.1"/>
    </source>
</evidence>
<dbReference type="InterPro" id="IPR015867">
    <property type="entry name" value="N-reg_PII/ATP_PRibTrfase_C"/>
</dbReference>
<comment type="similarity">
    <text evidence="1">Belongs to the CutA family.</text>
</comment>
<dbReference type="PANTHER" id="PTHR23419">
    <property type="entry name" value="DIVALENT CATION TOLERANCE CUTA-RELATED"/>
    <property type="match status" value="1"/>
</dbReference>
<keyword evidence="2" id="KW-0812">Transmembrane</keyword>
<sequence length="168" mass="18500">MNGRSFLIASLAFVVLVIGADFYMPALLSFLRRVAQVKMAEGAARAYSSGSLSIVYVMVPDMETAKTLAKPLVQNKQVACINIIPHVTSIYEWEGQMEESSELVMLMKTATSKVDEISEFIRKNHPYDVAAVVSTKIDNGNPPFLDWISDTVGDKPEPAAKKSRSNDQ</sequence>
<keyword evidence="2" id="KW-0472">Membrane</keyword>
<evidence type="ECO:0000256" key="1">
    <source>
        <dbReference type="ARBA" id="ARBA00010169"/>
    </source>
</evidence>
<dbReference type="RefSeq" id="XP_012941683.1">
    <property type="nucleotide sequence ID" value="XM_013086229.1"/>
</dbReference>